<dbReference type="Proteomes" id="UP000254134">
    <property type="component" value="Unassembled WGS sequence"/>
</dbReference>
<feature type="region of interest" description="Disordered" evidence="1">
    <location>
        <begin position="75"/>
        <end position="113"/>
    </location>
</feature>
<protein>
    <submittedName>
        <fullName evidence="2">Uncharacterized protein</fullName>
    </submittedName>
</protein>
<evidence type="ECO:0000313" key="3">
    <source>
        <dbReference type="Proteomes" id="UP000254134"/>
    </source>
</evidence>
<dbReference type="AlphaFoldDB" id="A0A7M2YU95"/>
<sequence>MASKVSALLLDASVAAGVEAVTFAGFPGRFVPGEPVEVKRLAAAAGVDAEALLALIEELELPVDVVQVKAGSGPLPVADNHMGGGETFELPPAEEGDAPADDEAAVAEEGAGS</sequence>
<organism evidence="2 3">
    <name type="scientific">Gaiella occulta</name>
    <dbReference type="NCBI Taxonomy" id="1002870"/>
    <lineage>
        <taxon>Bacteria</taxon>
        <taxon>Bacillati</taxon>
        <taxon>Actinomycetota</taxon>
        <taxon>Thermoleophilia</taxon>
        <taxon>Gaiellales</taxon>
        <taxon>Gaiellaceae</taxon>
        <taxon>Gaiella</taxon>
    </lineage>
</organism>
<feature type="compositionally biased region" description="Acidic residues" evidence="1">
    <location>
        <begin position="92"/>
        <end position="106"/>
    </location>
</feature>
<name>A0A7M2YU95_9ACTN</name>
<reference evidence="2 3" key="1">
    <citation type="submission" date="2018-07" db="EMBL/GenBank/DDBJ databases">
        <title>High-quality-draft genome sequence of Gaiella occulta.</title>
        <authorList>
            <person name="Severino R."/>
            <person name="Froufe H.J.C."/>
            <person name="Rainey F.A."/>
            <person name="Barroso C."/>
            <person name="Albuquerque L."/>
            <person name="Lobo-Da-Cunha A."/>
            <person name="Da Costa M.S."/>
            <person name="Egas C."/>
        </authorList>
    </citation>
    <scope>NUCLEOTIDE SEQUENCE [LARGE SCALE GENOMIC DNA]</scope>
    <source>
        <strain evidence="2 3">F2-233</strain>
    </source>
</reference>
<dbReference type="EMBL" id="QQZY01000010">
    <property type="protein sequence ID" value="RDI73310.1"/>
    <property type="molecule type" value="Genomic_DNA"/>
</dbReference>
<dbReference type="RefSeq" id="WP_114797302.1">
    <property type="nucleotide sequence ID" value="NZ_QQZY01000010.1"/>
</dbReference>
<accession>A0A7M2YU95</accession>
<evidence type="ECO:0000313" key="2">
    <source>
        <dbReference type="EMBL" id="RDI73310.1"/>
    </source>
</evidence>
<gene>
    <name evidence="2" type="ORF">Gocc_2910</name>
</gene>
<evidence type="ECO:0000256" key="1">
    <source>
        <dbReference type="SAM" id="MobiDB-lite"/>
    </source>
</evidence>
<proteinExistence type="predicted"/>
<keyword evidence="3" id="KW-1185">Reference proteome</keyword>
<reference evidence="3" key="2">
    <citation type="journal article" date="2019" name="MicrobiologyOpen">
        <title>High-quality draft genome sequence of Gaiella occulta isolated from a 150 meter deep mineral water borehole and comparison with the genome sequences of other deep-branching lineages of the phylum Actinobacteria.</title>
        <authorList>
            <person name="Severino R."/>
            <person name="Froufe H.J.C."/>
            <person name="Barroso C."/>
            <person name="Albuquerque L."/>
            <person name="Lobo-da-Cunha A."/>
            <person name="da Costa M.S."/>
            <person name="Egas C."/>
        </authorList>
    </citation>
    <scope>NUCLEOTIDE SEQUENCE [LARGE SCALE GENOMIC DNA]</scope>
    <source>
        <strain evidence="3">F2-233</strain>
    </source>
</reference>
<comment type="caution">
    <text evidence="2">The sequence shown here is derived from an EMBL/GenBank/DDBJ whole genome shotgun (WGS) entry which is preliminary data.</text>
</comment>